<comment type="caution">
    <text evidence="1">The sequence shown here is derived from an EMBL/GenBank/DDBJ whole genome shotgun (WGS) entry which is preliminary data.</text>
</comment>
<reference evidence="2" key="1">
    <citation type="submission" date="2019-02" db="EMBL/GenBank/DDBJ databases">
        <title>Draft genome sequence of Sphaerospermopsis reniformis NIES-1949.</title>
        <authorList>
            <person name="Yamaguchi H."/>
            <person name="Suzuki S."/>
            <person name="Kawachi M."/>
        </authorList>
    </citation>
    <scope>NUCLEOTIDE SEQUENCE [LARGE SCALE GENOMIC DNA]</scope>
    <source>
        <strain evidence="2">NIES-1949</strain>
    </source>
</reference>
<name>A0A480A2I1_9CYAN</name>
<organism evidence="1 2">
    <name type="scientific">Sphaerospermopsis reniformis</name>
    <dbReference type="NCBI Taxonomy" id="531300"/>
    <lineage>
        <taxon>Bacteria</taxon>
        <taxon>Bacillati</taxon>
        <taxon>Cyanobacteriota</taxon>
        <taxon>Cyanophyceae</taxon>
        <taxon>Nostocales</taxon>
        <taxon>Aphanizomenonaceae</taxon>
        <taxon>Sphaerospermopsis</taxon>
    </lineage>
</organism>
<evidence type="ECO:0000313" key="1">
    <source>
        <dbReference type="EMBL" id="GCL39067.1"/>
    </source>
</evidence>
<proteinExistence type="predicted"/>
<keyword evidence="2" id="KW-1185">Reference proteome</keyword>
<protein>
    <submittedName>
        <fullName evidence="1">Uncharacterized protein</fullName>
    </submittedName>
</protein>
<dbReference type="Proteomes" id="UP000300142">
    <property type="component" value="Unassembled WGS sequence"/>
</dbReference>
<sequence length="73" mass="7872">MYSAGYFAFNARRGVLILSTASPSNPRSLPTTGIPADIASSTASQKSKVKIQNQDSIGLSEIENGWFIYAVLY</sequence>
<evidence type="ECO:0000313" key="2">
    <source>
        <dbReference type="Proteomes" id="UP000300142"/>
    </source>
</evidence>
<dbReference type="AlphaFoldDB" id="A0A480A2I1"/>
<gene>
    <name evidence="1" type="ORF">SR1949_41880</name>
</gene>
<accession>A0A480A2I1</accession>
<dbReference type="EMBL" id="BJCE01000204">
    <property type="protein sequence ID" value="GCL39067.1"/>
    <property type="molecule type" value="Genomic_DNA"/>
</dbReference>